<dbReference type="RefSeq" id="WP_200115115.1">
    <property type="nucleotide sequence ID" value="NZ_JAEHOH010000010.1"/>
</dbReference>
<evidence type="ECO:0000313" key="3">
    <source>
        <dbReference type="Proteomes" id="UP000608530"/>
    </source>
</evidence>
<proteinExistence type="predicted"/>
<organism evidence="2 3">
    <name type="scientific">Leucobacter chromiisoli</name>
    <dbReference type="NCBI Taxonomy" id="2796471"/>
    <lineage>
        <taxon>Bacteria</taxon>
        <taxon>Bacillati</taxon>
        <taxon>Actinomycetota</taxon>
        <taxon>Actinomycetes</taxon>
        <taxon>Micrococcales</taxon>
        <taxon>Microbacteriaceae</taxon>
        <taxon>Leucobacter</taxon>
    </lineage>
</organism>
<dbReference type="AlphaFoldDB" id="A0A934UU01"/>
<evidence type="ECO:0000313" key="2">
    <source>
        <dbReference type="EMBL" id="MBK0418969.1"/>
    </source>
</evidence>
<accession>A0A934UU01</accession>
<feature type="region of interest" description="Disordered" evidence="1">
    <location>
        <begin position="1"/>
        <end position="39"/>
    </location>
</feature>
<evidence type="ECO:0000256" key="1">
    <source>
        <dbReference type="SAM" id="MobiDB-lite"/>
    </source>
</evidence>
<dbReference type="Proteomes" id="UP000608530">
    <property type="component" value="Unassembled WGS sequence"/>
</dbReference>
<reference evidence="2" key="1">
    <citation type="submission" date="2020-12" db="EMBL/GenBank/DDBJ databases">
        <title>Leucobacter sp. CAS1, isolated from Chromium sludge.</title>
        <authorList>
            <person name="Xu Z."/>
        </authorList>
    </citation>
    <scope>NUCLEOTIDE SEQUENCE</scope>
    <source>
        <strain evidence="2">CSA1</strain>
    </source>
</reference>
<dbReference type="EMBL" id="JAEHOH010000010">
    <property type="protein sequence ID" value="MBK0418969.1"/>
    <property type="molecule type" value="Genomic_DNA"/>
</dbReference>
<sequence length="168" mass="16567">MDLKFSFGGSEPEHHDHGAASGTTPDGVPPGGIPLPFSTAPASSSGVLELAVRRSGGTLVAEAVSGDGVTYGRSEVRLGGEDPAALAAAVRSALSRVVAELGVPLAGSVTALTLDLAAAAHPVVAELGFPTHGDPGSAKPRDPGATAVTDTAFQRRTGIAAGTPVRTV</sequence>
<protein>
    <submittedName>
        <fullName evidence="2">Uncharacterized protein</fullName>
    </submittedName>
</protein>
<name>A0A934UU01_9MICO</name>
<gene>
    <name evidence="2" type="ORF">JD276_07965</name>
</gene>
<comment type="caution">
    <text evidence="2">The sequence shown here is derived from an EMBL/GenBank/DDBJ whole genome shotgun (WGS) entry which is preliminary data.</text>
</comment>
<keyword evidence="3" id="KW-1185">Reference proteome</keyword>